<dbReference type="Pfam" id="PF11753">
    <property type="entry name" value="DUF3310"/>
    <property type="match status" value="1"/>
</dbReference>
<evidence type="ECO:0008006" key="3">
    <source>
        <dbReference type="Google" id="ProtNLM"/>
    </source>
</evidence>
<dbReference type="OrthoDB" id="1684418at2"/>
<dbReference type="Proteomes" id="UP000004853">
    <property type="component" value="Unassembled WGS sequence"/>
</dbReference>
<organism evidence="1 2">
    <name type="scientific">Achromobacter insuavis AXX-A</name>
    <dbReference type="NCBI Taxonomy" id="1003200"/>
    <lineage>
        <taxon>Bacteria</taxon>
        <taxon>Pseudomonadati</taxon>
        <taxon>Pseudomonadota</taxon>
        <taxon>Betaproteobacteria</taxon>
        <taxon>Burkholderiales</taxon>
        <taxon>Alcaligenaceae</taxon>
        <taxon>Achromobacter</taxon>
    </lineage>
</organism>
<evidence type="ECO:0000313" key="1">
    <source>
        <dbReference type="EMBL" id="EGP42996.1"/>
    </source>
</evidence>
<name>F7T9J1_9BURK</name>
<proteinExistence type="predicted"/>
<dbReference type="AlphaFoldDB" id="F7T9J1"/>
<sequence length="85" mass="9293">MAKTRVSSPPSVAAQPTDVVNHPTHYTAGGIECIDAIAAATTGLEGIEAACTANAIKYLWRWKRKNGPEDLRKARWYINHMLGDN</sequence>
<evidence type="ECO:0000313" key="2">
    <source>
        <dbReference type="Proteomes" id="UP000004853"/>
    </source>
</evidence>
<dbReference type="PATRIC" id="fig|1003200.3.peg.5557"/>
<accession>F7T9J1</accession>
<comment type="caution">
    <text evidence="1">The sequence shown here is derived from an EMBL/GenBank/DDBJ whole genome shotgun (WGS) entry which is preliminary data.</text>
</comment>
<dbReference type="RefSeq" id="WP_006395627.1">
    <property type="nucleotide sequence ID" value="NZ_GL982453.1"/>
</dbReference>
<protein>
    <recommendedName>
        <fullName evidence="3">DUF3310 domain-containing protein</fullName>
    </recommendedName>
</protein>
<gene>
    <name evidence="1" type="ORF">AXXA_28145</name>
</gene>
<reference evidence="1 2" key="1">
    <citation type="submission" date="2011-06" db="EMBL/GenBank/DDBJ databases">
        <authorList>
            <person name="Bador J."/>
            <person name="Amoureux L."/>
            <person name="Neuwirth C."/>
        </authorList>
    </citation>
    <scope>NUCLEOTIDE SEQUENCE [LARGE SCALE GENOMIC DNA]</scope>
    <source>
        <strain evidence="1 2">AXX-A</strain>
    </source>
</reference>
<dbReference type="InterPro" id="IPR021739">
    <property type="entry name" value="SaV-like"/>
</dbReference>
<dbReference type="eggNOG" id="ENOG5033BW7">
    <property type="taxonomic scope" value="Bacteria"/>
</dbReference>
<dbReference type="HOGENOM" id="CLU_145435_2_1_4"/>
<dbReference type="EMBL" id="AFRQ01000134">
    <property type="protein sequence ID" value="EGP42996.1"/>
    <property type="molecule type" value="Genomic_DNA"/>
</dbReference>